<evidence type="ECO:0000313" key="2">
    <source>
        <dbReference type="Proteomes" id="UP000758856"/>
    </source>
</evidence>
<accession>A0ABS2T375</accession>
<name>A0ABS2T375_9HYPH</name>
<protein>
    <submittedName>
        <fullName evidence="1">Uncharacterized protein</fullName>
    </submittedName>
</protein>
<evidence type="ECO:0000313" key="1">
    <source>
        <dbReference type="EMBL" id="MBM7850610.1"/>
    </source>
</evidence>
<reference evidence="1 2" key="1">
    <citation type="submission" date="2021-01" db="EMBL/GenBank/DDBJ databases">
        <title>Genomic Encyclopedia of Type Strains, Phase IV (KMG-IV): sequencing the most valuable type-strain genomes for metagenomic binning, comparative biology and taxonomic classification.</title>
        <authorList>
            <person name="Goeker M."/>
        </authorList>
    </citation>
    <scope>NUCLEOTIDE SEQUENCE [LARGE SCALE GENOMIC DNA]</scope>
    <source>
        <strain evidence="1 2">DSM 6130</strain>
    </source>
</reference>
<sequence length="372" mass="41401">MHIRLSSEFLSLSEVDLRSHGALIDRLLYLHLSKRHLFCLSPKEIVVLRSSIQFGPQAEHALNIILRKSQDYFSSLRASSVHLVILPLGSILRFNSSVEHYISAENAHEMLYEPNLYVENATTDGAFYSLLIKQAAKYVGGTAELLAIRPVHGGGSTLSELIEKNIGPDIKGICICDRDCSGDSPPYVKHSTISKVAEALGRLGVISGGHLTLTTKPFFAFHQTAGWGLENYIGPHTLNYFFECNPESADMRQKFIQLFPQFPNLTDDDMAEWWTVNFKVENQSSISIEQGFSQRGGRAHPGGHRSSGLSQLSVPCSAISWIASCARAGRFHRQLIASIHKDMRINSYREQIVQLARSAVMFLPADDQINFA</sequence>
<dbReference type="RefSeq" id="WP_271206157.1">
    <property type="nucleotide sequence ID" value="NZ_BSFF01000002.1"/>
</dbReference>
<organism evidence="1 2">
    <name type="scientific">Methylopila capsulata</name>
    <dbReference type="NCBI Taxonomy" id="61654"/>
    <lineage>
        <taxon>Bacteria</taxon>
        <taxon>Pseudomonadati</taxon>
        <taxon>Pseudomonadota</taxon>
        <taxon>Alphaproteobacteria</taxon>
        <taxon>Hyphomicrobiales</taxon>
        <taxon>Methylopilaceae</taxon>
        <taxon>Methylopila</taxon>
    </lineage>
</organism>
<comment type="caution">
    <text evidence="1">The sequence shown here is derived from an EMBL/GenBank/DDBJ whole genome shotgun (WGS) entry which is preliminary data.</text>
</comment>
<gene>
    <name evidence="1" type="ORF">JOD31_000822</name>
</gene>
<dbReference type="Proteomes" id="UP000758856">
    <property type="component" value="Unassembled WGS sequence"/>
</dbReference>
<dbReference type="EMBL" id="JAFBCY010000001">
    <property type="protein sequence ID" value="MBM7850610.1"/>
    <property type="molecule type" value="Genomic_DNA"/>
</dbReference>
<proteinExistence type="predicted"/>
<keyword evidence="2" id="KW-1185">Reference proteome</keyword>